<accession>A0A0G1CVX0</accession>
<reference evidence="3 4" key="1">
    <citation type="journal article" date="2015" name="Nature">
        <title>rRNA introns, odd ribosomes, and small enigmatic genomes across a large radiation of phyla.</title>
        <authorList>
            <person name="Brown C.T."/>
            <person name="Hug L.A."/>
            <person name="Thomas B.C."/>
            <person name="Sharon I."/>
            <person name="Castelle C.J."/>
            <person name="Singh A."/>
            <person name="Wilkins M.J."/>
            <person name="Williams K.H."/>
            <person name="Banfield J.F."/>
        </authorList>
    </citation>
    <scope>NUCLEOTIDE SEQUENCE [LARGE SCALE GENOMIC DNA]</scope>
</reference>
<evidence type="ECO:0000313" key="3">
    <source>
        <dbReference type="EMBL" id="KKS89900.1"/>
    </source>
</evidence>
<dbReference type="Proteomes" id="UP000034669">
    <property type="component" value="Unassembled WGS sequence"/>
</dbReference>
<keyword evidence="1" id="KW-0812">Transmembrane</keyword>
<evidence type="ECO:0000256" key="1">
    <source>
        <dbReference type="SAM" id="Phobius"/>
    </source>
</evidence>
<name>A0A0G1CVX0_9BACT</name>
<comment type="caution">
    <text evidence="3">The sequence shown here is derived from an EMBL/GenBank/DDBJ whole genome shotgun (WGS) entry which is preliminary data.</text>
</comment>
<evidence type="ECO:0000313" key="4">
    <source>
        <dbReference type="Proteomes" id="UP000034669"/>
    </source>
</evidence>
<dbReference type="AlphaFoldDB" id="A0A0G1CVX0"/>
<protein>
    <recommendedName>
        <fullName evidence="5">Glycosyltransferase RgtA/B/C/D-like domain-containing protein</fullName>
    </recommendedName>
</protein>
<evidence type="ECO:0000256" key="2">
    <source>
        <dbReference type="SAM" id="SignalP"/>
    </source>
</evidence>
<sequence length="278" mass="31894">MKKVLLVLLFLARLWLAVHAKHGDMYNNLDWGQGAATHQLAEFYELPKEAWPHSRPNQPPGSIFLHLASYQLNSSIYQTINFFNTKLPIFPSKLVWWWELHGELITIKLPSIIADFLLAAVIYKFTRRPLISIFYLLTPALWYNSSFWGQTDSVVAAIALTSLYFLRQKRLALSPIFFGLSLITKASWAPILPIYLLYFLKNYPRKSLLLLLLTVTPLVVSWPFHPHLDLPVWLANLYLTRLLPGESGFITVNAFNLWHLFFAPRAVSFVAANIGSVL</sequence>
<proteinExistence type="predicted"/>
<feature type="transmembrane region" description="Helical" evidence="1">
    <location>
        <begin position="172"/>
        <end position="200"/>
    </location>
</feature>
<keyword evidence="1" id="KW-0472">Membrane</keyword>
<gene>
    <name evidence="3" type="ORF">UV66_C0013G0001</name>
</gene>
<organism evidence="3 4">
    <name type="scientific">Candidatus Woesebacteria bacterium GW2011_GWA1_43_12</name>
    <dbReference type="NCBI Taxonomy" id="1618557"/>
    <lineage>
        <taxon>Bacteria</taxon>
        <taxon>Candidatus Woeseibacteriota</taxon>
    </lineage>
</organism>
<feature type="transmembrane region" description="Helical" evidence="1">
    <location>
        <begin position="207"/>
        <end position="224"/>
    </location>
</feature>
<evidence type="ECO:0008006" key="5">
    <source>
        <dbReference type="Google" id="ProtNLM"/>
    </source>
</evidence>
<feature type="chain" id="PRO_5002536365" description="Glycosyltransferase RgtA/B/C/D-like domain-containing protein" evidence="2">
    <location>
        <begin position="21"/>
        <end position="278"/>
    </location>
</feature>
<keyword evidence="1" id="KW-1133">Transmembrane helix</keyword>
<feature type="signal peptide" evidence="2">
    <location>
        <begin position="1"/>
        <end position="20"/>
    </location>
</feature>
<dbReference type="EMBL" id="LCFI01000013">
    <property type="protein sequence ID" value="KKS89900.1"/>
    <property type="molecule type" value="Genomic_DNA"/>
</dbReference>
<feature type="non-terminal residue" evidence="3">
    <location>
        <position position="278"/>
    </location>
</feature>
<keyword evidence="2" id="KW-0732">Signal</keyword>